<sequence>MGRRTVGLLTPQRLWLVPVVGLLGSVLAWYRLVQEHHGGDEGGSSGSAVSGDKGPQLWWLREKPPAWQRAVSNFTSHGTDSAWLTVVYLSLVATQAFVLRLCWAYRRFWPLHFALFGPAAMANHPQPRHHVATLPYSTHVRAFHNNIIFGTCVLLNLLSIATSVPFFLHAAQDTMVSTWLSHFPNHPA</sequence>
<reference evidence="2" key="1">
    <citation type="submission" date="2009-08" db="EMBL/GenBank/DDBJ databases">
        <title>Annotation of Salpingoeca rosetta.</title>
        <authorList>
            <consortium name="The Broad Institute Genome Sequencing Platform"/>
            <person name="Russ C."/>
            <person name="Cuomo C."/>
            <person name="Burger G."/>
            <person name="Gray M.W."/>
            <person name="Holland P.W.H."/>
            <person name="King N."/>
            <person name="Lang F.B.F."/>
            <person name="Roger A.J."/>
            <person name="Ruiz-Trillo I."/>
            <person name="Young S.K."/>
            <person name="Zeng Q."/>
            <person name="Gargeya S."/>
            <person name="Alvarado L."/>
            <person name="Berlin A."/>
            <person name="Chapman S.B."/>
            <person name="Chen Z."/>
            <person name="Freedman E."/>
            <person name="Gellesch M."/>
            <person name="Goldberg J."/>
            <person name="Griggs A."/>
            <person name="Gujja S."/>
            <person name="Heilman E."/>
            <person name="Heiman D."/>
            <person name="Howarth C."/>
            <person name="Mehta T."/>
            <person name="Neiman D."/>
            <person name="Pearson M."/>
            <person name="Roberts A."/>
            <person name="Saif S."/>
            <person name="Shea T."/>
            <person name="Shenoy N."/>
            <person name="Sisk P."/>
            <person name="Stolte C."/>
            <person name="Sykes S."/>
            <person name="White J."/>
            <person name="Yandava C."/>
            <person name="Haas B."/>
            <person name="Nusbaum C."/>
            <person name="Birren B."/>
        </authorList>
    </citation>
    <scope>NUCLEOTIDE SEQUENCE [LARGE SCALE GENOMIC DNA]</scope>
    <source>
        <strain evidence="2">ATCC 50818</strain>
    </source>
</reference>
<keyword evidence="3" id="KW-1185">Reference proteome</keyword>
<evidence type="ECO:0000313" key="3">
    <source>
        <dbReference type="Proteomes" id="UP000007799"/>
    </source>
</evidence>
<keyword evidence="1" id="KW-0472">Membrane</keyword>
<dbReference type="AlphaFoldDB" id="F2U8A2"/>
<dbReference type="GeneID" id="16075016"/>
<dbReference type="Proteomes" id="UP000007799">
    <property type="component" value="Unassembled WGS sequence"/>
</dbReference>
<dbReference type="EMBL" id="GL832964">
    <property type="protein sequence ID" value="EGD72610.1"/>
    <property type="molecule type" value="Genomic_DNA"/>
</dbReference>
<dbReference type="InParanoid" id="F2U8A2"/>
<proteinExistence type="predicted"/>
<evidence type="ECO:0000313" key="2">
    <source>
        <dbReference type="EMBL" id="EGD72610.1"/>
    </source>
</evidence>
<organism evidence="3">
    <name type="scientific">Salpingoeca rosetta (strain ATCC 50818 / BSB-021)</name>
    <dbReference type="NCBI Taxonomy" id="946362"/>
    <lineage>
        <taxon>Eukaryota</taxon>
        <taxon>Choanoflagellata</taxon>
        <taxon>Craspedida</taxon>
        <taxon>Salpingoecidae</taxon>
        <taxon>Salpingoeca</taxon>
    </lineage>
</organism>
<gene>
    <name evidence="2" type="ORF">PTSG_04345</name>
</gene>
<protein>
    <submittedName>
        <fullName evidence="2">Uncharacterized protein</fullName>
    </submittedName>
</protein>
<feature type="transmembrane region" description="Helical" evidence="1">
    <location>
        <begin position="12"/>
        <end position="30"/>
    </location>
</feature>
<feature type="transmembrane region" description="Helical" evidence="1">
    <location>
        <begin position="147"/>
        <end position="168"/>
    </location>
</feature>
<feature type="transmembrane region" description="Helical" evidence="1">
    <location>
        <begin position="82"/>
        <end position="103"/>
    </location>
</feature>
<name>F2U8A2_SALR5</name>
<evidence type="ECO:0000256" key="1">
    <source>
        <dbReference type="SAM" id="Phobius"/>
    </source>
</evidence>
<keyword evidence="1" id="KW-0812">Transmembrane</keyword>
<dbReference type="KEGG" id="sre:PTSG_04345"/>
<accession>F2U8A2</accession>
<keyword evidence="1" id="KW-1133">Transmembrane helix</keyword>
<dbReference type="RefSeq" id="XP_004994433.1">
    <property type="nucleotide sequence ID" value="XM_004994376.1"/>
</dbReference>